<feature type="signal peptide" evidence="11">
    <location>
        <begin position="1"/>
        <end position="17"/>
    </location>
</feature>
<sequence length="1058" mass="115548">MNLFLIVFVVWIPNVSCFRGWSFHDAAEYREEISVEISQGQRTRRSADNNIHSQTYDLDLKVEGSQVQFHLVRNDDIKTNVPTLSLAQGKLTHISLKEQKESTYYQDIKKGASFVVQRDKNQSERMFGTFNSGNGSFILQTPKDRILPLHSGINKFEIIKEIRNHTDFDDGLQVDDNLESLPVRKHHRQKRATGVNQIELLIVCDYAIYDYWYSQSEASSPSEKETEALSSVRQYYAFVINGMDAMYKNIQTSDYTISVLFAGIVISQTQNDAPWTESLKNTTVSPNTVDAGECLKKFTKWINANSSHLPERDHSMLFTRYDLSHLGSTKTLGMAWAGVICGYHSQSIVQDGYNFIIITVAAHELGHSLGAQHDGTTNLCSSSDAYIMASSSNPQQGSTATNPWKFSQCSTDYFTSRINNLESSGPRGNCLKTLGSNFDPTALAPYDAVLAGQVYDADAQCVQINGIGSYMCRGQYGGNYESICNVLWCSNPAATSCYKSIAGEGTRCGNKKWCVSGVCTSDIKAPAGNENCLYGDRKGKIFFNGWSCAEMYRKDPRNCVLVPVQCCASCYPETPTVAVTTESHKSTSTLSTTIEYFTTIDTVTTTIGLTTTEPVTAKELLTTTESVTTTEPLTAIESVTTKELEKTTEPVPTTEQVTTTESVTTTEPVTTTESVTTTEHATTTKFVTTTVPLTTTKSATTLAPVITTNSVTITKPMTTTEAVITTTQAVTTTKPVTTTESVTPSEPLTTTEAVTTTEPVTTTESVTTAKLEATTELVTPTEHLTTTESVSTIEPFTTLESVSTTEPSTSKEAGTLTDSQSNLKSTTTTQPQPTSKLITTTEPPASSKLATAQDHITTTGSASTAKTNPNTELFTTTRFMTTTESETTHKQEESLKTSELITTKKQQATTDSDTSIERLTTDSDTITKLQTTTLGPLAPSSSGFVDKSLPLLIGISAISGVTILGMGICIITCCMRSKKSSKNYRYKGNKNYGIALDSFHESQSCNESERKSSYSQHIDPRVISYGRSNNTQSALYSGNNEREIMSGLGGHHNEGYHA</sequence>
<dbReference type="GO" id="GO:0046872">
    <property type="term" value="F:metal ion binding"/>
    <property type="evidence" value="ECO:0007669"/>
    <property type="project" value="UniProtKB-KW"/>
</dbReference>
<feature type="binding site" evidence="8">
    <location>
        <position position="367"/>
    </location>
    <ligand>
        <name>Zn(2+)</name>
        <dbReference type="ChEBI" id="CHEBI:29105"/>
        <note>catalytic</note>
    </ligand>
</feature>
<evidence type="ECO:0000256" key="9">
    <source>
        <dbReference type="SAM" id="MobiDB-lite"/>
    </source>
</evidence>
<keyword evidence="6" id="KW-1015">Disulfide bond</keyword>
<feature type="transmembrane region" description="Helical" evidence="10">
    <location>
        <begin position="949"/>
        <end position="975"/>
    </location>
</feature>
<accession>A0A8S3U9K0</accession>
<keyword evidence="10" id="KW-1133">Transmembrane helix</keyword>
<feature type="domain" description="Peptidase M12B" evidence="12">
    <location>
        <begin position="196"/>
        <end position="420"/>
    </location>
</feature>
<evidence type="ECO:0000256" key="4">
    <source>
        <dbReference type="ARBA" id="ARBA00022833"/>
    </source>
</evidence>
<feature type="compositionally biased region" description="Low complexity" evidence="9">
    <location>
        <begin position="823"/>
        <end position="837"/>
    </location>
</feature>
<evidence type="ECO:0000256" key="10">
    <source>
        <dbReference type="SAM" id="Phobius"/>
    </source>
</evidence>
<reference evidence="13" key="1">
    <citation type="submission" date="2021-03" db="EMBL/GenBank/DDBJ databases">
        <authorList>
            <person name="Bekaert M."/>
        </authorList>
    </citation>
    <scope>NUCLEOTIDE SEQUENCE</scope>
</reference>
<evidence type="ECO:0000256" key="11">
    <source>
        <dbReference type="SAM" id="SignalP"/>
    </source>
</evidence>
<evidence type="ECO:0000313" key="13">
    <source>
        <dbReference type="EMBL" id="CAG2242521.1"/>
    </source>
</evidence>
<feature type="compositionally biased region" description="Low complexity" evidence="9">
    <location>
        <begin position="649"/>
        <end position="676"/>
    </location>
</feature>
<feature type="active site" evidence="8">
    <location>
        <position position="364"/>
    </location>
</feature>
<keyword evidence="1" id="KW-0645">Protease</keyword>
<feature type="chain" id="PRO_5035826885" description="Peptidase M12B domain-containing protein" evidence="11">
    <location>
        <begin position="18"/>
        <end position="1058"/>
    </location>
</feature>
<dbReference type="EMBL" id="CAJPWZ010002675">
    <property type="protein sequence ID" value="CAG2242521.1"/>
    <property type="molecule type" value="Genomic_DNA"/>
</dbReference>
<feature type="compositionally biased region" description="Low complexity" evidence="9">
    <location>
        <begin position="735"/>
        <end position="768"/>
    </location>
</feature>
<dbReference type="Gene3D" id="3.40.1620.60">
    <property type="match status" value="1"/>
</dbReference>
<evidence type="ECO:0000259" key="12">
    <source>
        <dbReference type="PROSITE" id="PS50215"/>
    </source>
</evidence>
<evidence type="ECO:0000256" key="8">
    <source>
        <dbReference type="PROSITE-ProRule" id="PRU00276"/>
    </source>
</evidence>
<feature type="region of interest" description="Disordered" evidence="9">
    <location>
        <begin position="735"/>
        <end position="874"/>
    </location>
</feature>
<evidence type="ECO:0000256" key="7">
    <source>
        <dbReference type="ARBA" id="ARBA00023180"/>
    </source>
</evidence>
<gene>
    <name evidence="13" type="ORF">MEDL_54688</name>
</gene>
<dbReference type="PROSITE" id="PS50215">
    <property type="entry name" value="ADAM_MEPRO"/>
    <property type="match status" value="1"/>
</dbReference>
<comment type="caution">
    <text evidence="13">The sequence shown here is derived from an EMBL/GenBank/DDBJ whole genome shotgun (WGS) entry which is preliminary data.</text>
</comment>
<comment type="caution">
    <text evidence="8">Lacks conserved residue(s) required for the propagation of feature annotation.</text>
</comment>
<keyword evidence="14" id="KW-1185">Reference proteome</keyword>
<dbReference type="OrthoDB" id="6097485at2759"/>
<dbReference type="GO" id="GO:0004222">
    <property type="term" value="F:metalloendopeptidase activity"/>
    <property type="evidence" value="ECO:0007669"/>
    <property type="project" value="InterPro"/>
</dbReference>
<keyword evidence="4 8" id="KW-0862">Zinc</keyword>
<evidence type="ECO:0000313" key="14">
    <source>
        <dbReference type="Proteomes" id="UP000683360"/>
    </source>
</evidence>
<feature type="compositionally biased region" description="Polar residues" evidence="9">
    <location>
        <begin position="776"/>
        <end position="822"/>
    </location>
</feature>
<protein>
    <recommendedName>
        <fullName evidence="12">Peptidase M12B domain-containing protein</fullName>
    </recommendedName>
</protein>
<feature type="region of interest" description="Disordered" evidence="9">
    <location>
        <begin position="641"/>
        <end position="676"/>
    </location>
</feature>
<evidence type="ECO:0000256" key="6">
    <source>
        <dbReference type="ARBA" id="ARBA00023157"/>
    </source>
</evidence>
<name>A0A8S3U9K0_MYTED</name>
<keyword evidence="5" id="KW-0482">Metalloprotease</keyword>
<dbReference type="GO" id="GO:0006508">
    <property type="term" value="P:proteolysis"/>
    <property type="evidence" value="ECO:0007669"/>
    <property type="project" value="UniProtKB-KW"/>
</dbReference>
<proteinExistence type="predicted"/>
<dbReference type="Pfam" id="PF17771">
    <property type="entry name" value="ADAMTS_CR_2"/>
    <property type="match status" value="1"/>
</dbReference>
<dbReference type="InterPro" id="IPR041645">
    <property type="entry name" value="ADAMTS_CR_2"/>
</dbReference>
<evidence type="ECO:0000256" key="5">
    <source>
        <dbReference type="ARBA" id="ARBA00023049"/>
    </source>
</evidence>
<keyword evidence="10" id="KW-0812">Transmembrane</keyword>
<feature type="compositionally biased region" description="Polar residues" evidence="9">
    <location>
        <begin position="838"/>
        <end position="870"/>
    </location>
</feature>
<feature type="binding site" evidence="8">
    <location>
        <position position="373"/>
    </location>
    <ligand>
        <name>Zn(2+)</name>
        <dbReference type="ChEBI" id="CHEBI:29105"/>
        <note>catalytic</note>
    </ligand>
</feature>
<dbReference type="AlphaFoldDB" id="A0A8S3U9K0"/>
<feature type="binding site" evidence="8">
    <location>
        <position position="363"/>
    </location>
    <ligand>
        <name>Zn(2+)</name>
        <dbReference type="ChEBI" id="CHEBI:29105"/>
        <note>catalytic</note>
    </ligand>
</feature>
<organism evidence="13 14">
    <name type="scientific">Mytilus edulis</name>
    <name type="common">Blue mussel</name>
    <dbReference type="NCBI Taxonomy" id="6550"/>
    <lineage>
        <taxon>Eukaryota</taxon>
        <taxon>Metazoa</taxon>
        <taxon>Spiralia</taxon>
        <taxon>Lophotrochozoa</taxon>
        <taxon>Mollusca</taxon>
        <taxon>Bivalvia</taxon>
        <taxon>Autobranchia</taxon>
        <taxon>Pteriomorphia</taxon>
        <taxon>Mytilida</taxon>
        <taxon>Mytiloidea</taxon>
        <taxon>Mytilidae</taxon>
        <taxon>Mytilinae</taxon>
        <taxon>Mytilus</taxon>
    </lineage>
</organism>
<evidence type="ECO:0000256" key="3">
    <source>
        <dbReference type="ARBA" id="ARBA00022801"/>
    </source>
</evidence>
<dbReference type="InterPro" id="IPR001590">
    <property type="entry name" value="Peptidase_M12B"/>
</dbReference>
<keyword evidence="7" id="KW-0325">Glycoprotein</keyword>
<evidence type="ECO:0000256" key="1">
    <source>
        <dbReference type="ARBA" id="ARBA00022670"/>
    </source>
</evidence>
<evidence type="ECO:0000256" key="2">
    <source>
        <dbReference type="ARBA" id="ARBA00022723"/>
    </source>
</evidence>
<dbReference type="InterPro" id="IPR024079">
    <property type="entry name" value="MetalloPept_cat_dom_sf"/>
</dbReference>
<keyword evidence="11" id="KW-0732">Signal</keyword>
<dbReference type="Proteomes" id="UP000683360">
    <property type="component" value="Unassembled WGS sequence"/>
</dbReference>
<keyword evidence="10" id="KW-0472">Membrane</keyword>
<dbReference type="SUPFAM" id="SSF55486">
    <property type="entry name" value="Metalloproteases ('zincins'), catalytic domain"/>
    <property type="match status" value="1"/>
</dbReference>
<dbReference type="Gene3D" id="3.40.390.10">
    <property type="entry name" value="Collagenase (Catalytic Domain)"/>
    <property type="match status" value="1"/>
</dbReference>
<dbReference type="Pfam" id="PF13688">
    <property type="entry name" value="Reprolysin_5"/>
    <property type="match status" value="1"/>
</dbReference>
<keyword evidence="2 8" id="KW-0479">Metal-binding</keyword>
<keyword evidence="3" id="KW-0378">Hydrolase</keyword>